<feature type="transmembrane region" description="Helical" evidence="2">
    <location>
        <begin position="341"/>
        <end position="359"/>
    </location>
</feature>
<dbReference type="PANTHER" id="PTHR33868">
    <property type="entry name" value="EXPRESSED PROTEIN"/>
    <property type="match status" value="1"/>
</dbReference>
<dbReference type="PANTHER" id="PTHR33868:SF10">
    <property type="entry name" value="OS08G0483100 PROTEIN"/>
    <property type="match status" value="1"/>
</dbReference>
<keyword evidence="2" id="KW-1133">Transmembrane helix</keyword>
<reference evidence="4" key="1">
    <citation type="journal article" date="2014" name="Science">
        <title>Ancient hybridizations among the ancestral genomes of bread wheat.</title>
        <authorList>
            <consortium name="International Wheat Genome Sequencing Consortium,"/>
            <person name="Marcussen T."/>
            <person name="Sandve S.R."/>
            <person name="Heier L."/>
            <person name="Spannagl M."/>
            <person name="Pfeifer M."/>
            <person name="Jakobsen K.S."/>
            <person name="Wulff B.B."/>
            <person name="Steuernagel B."/>
            <person name="Mayer K.F."/>
            <person name="Olsen O.A."/>
        </authorList>
    </citation>
    <scope>NUCLEOTIDE SEQUENCE [LARGE SCALE GENOMIC DNA]</scope>
    <source>
        <strain evidence="4">cv. AL8/78</strain>
    </source>
</reference>
<protein>
    <submittedName>
        <fullName evidence="3">Uncharacterized protein</fullName>
    </submittedName>
</protein>
<dbReference type="Gramene" id="AET4Gv20726100.1">
    <property type="protein sequence ID" value="AET4Gv20726100.1"/>
    <property type="gene ID" value="AET4Gv20726100"/>
</dbReference>
<feature type="region of interest" description="Disordered" evidence="1">
    <location>
        <begin position="87"/>
        <end position="183"/>
    </location>
</feature>
<evidence type="ECO:0000256" key="1">
    <source>
        <dbReference type="SAM" id="MobiDB-lite"/>
    </source>
</evidence>
<keyword evidence="4" id="KW-1185">Reference proteome</keyword>
<evidence type="ECO:0000313" key="4">
    <source>
        <dbReference type="Proteomes" id="UP000015105"/>
    </source>
</evidence>
<dbReference type="AlphaFoldDB" id="A0A453IYN8"/>
<name>A0A453IYN8_AEGTS</name>
<feature type="compositionally biased region" description="Polar residues" evidence="1">
    <location>
        <begin position="145"/>
        <end position="157"/>
    </location>
</feature>
<feature type="region of interest" description="Disordered" evidence="1">
    <location>
        <begin position="235"/>
        <end position="254"/>
    </location>
</feature>
<reference evidence="4" key="2">
    <citation type="journal article" date="2017" name="Nat. Plants">
        <title>The Aegilops tauschii genome reveals multiple impacts of transposons.</title>
        <authorList>
            <person name="Zhao G."/>
            <person name="Zou C."/>
            <person name="Li K."/>
            <person name="Wang K."/>
            <person name="Li T."/>
            <person name="Gao L."/>
            <person name="Zhang X."/>
            <person name="Wang H."/>
            <person name="Yang Z."/>
            <person name="Liu X."/>
            <person name="Jiang W."/>
            <person name="Mao L."/>
            <person name="Kong X."/>
            <person name="Jiao Y."/>
            <person name="Jia J."/>
        </authorList>
    </citation>
    <scope>NUCLEOTIDE SEQUENCE [LARGE SCALE GENOMIC DNA]</scope>
    <source>
        <strain evidence="4">cv. AL8/78</strain>
    </source>
</reference>
<reference evidence="3" key="5">
    <citation type="journal article" date="2021" name="G3 (Bethesda)">
        <title>Aegilops tauschii genome assembly Aet v5.0 features greater sequence contiguity and improved annotation.</title>
        <authorList>
            <person name="Wang L."/>
            <person name="Zhu T."/>
            <person name="Rodriguez J.C."/>
            <person name="Deal K.R."/>
            <person name="Dubcovsky J."/>
            <person name="McGuire P.E."/>
            <person name="Lux T."/>
            <person name="Spannagl M."/>
            <person name="Mayer K.F.X."/>
            <person name="Baldrich P."/>
            <person name="Meyers B.C."/>
            <person name="Huo N."/>
            <person name="Gu Y.Q."/>
            <person name="Zhou H."/>
            <person name="Devos K.M."/>
            <person name="Bennetzen J.L."/>
            <person name="Unver T."/>
            <person name="Budak H."/>
            <person name="Gulick P.J."/>
            <person name="Galiba G."/>
            <person name="Kalapos B."/>
            <person name="Nelson D.R."/>
            <person name="Li P."/>
            <person name="You F.M."/>
            <person name="Luo M.C."/>
            <person name="Dvorak J."/>
        </authorList>
    </citation>
    <scope>NUCLEOTIDE SEQUENCE [LARGE SCALE GENOMIC DNA]</scope>
    <source>
        <strain evidence="3">cv. AL8/78</strain>
    </source>
</reference>
<accession>A0A453IYN8</accession>
<dbReference type="EnsemblPlants" id="AET4Gv20726100.1">
    <property type="protein sequence ID" value="AET4Gv20726100.1"/>
    <property type="gene ID" value="AET4Gv20726100"/>
</dbReference>
<reference evidence="3" key="4">
    <citation type="submission" date="2019-03" db="UniProtKB">
        <authorList>
            <consortium name="EnsemblPlants"/>
        </authorList>
    </citation>
    <scope>IDENTIFICATION</scope>
</reference>
<proteinExistence type="predicted"/>
<reference evidence="3" key="3">
    <citation type="journal article" date="2017" name="Nature">
        <title>Genome sequence of the progenitor of the wheat D genome Aegilops tauschii.</title>
        <authorList>
            <person name="Luo M.C."/>
            <person name="Gu Y.Q."/>
            <person name="Puiu D."/>
            <person name="Wang H."/>
            <person name="Twardziok S.O."/>
            <person name="Deal K.R."/>
            <person name="Huo N."/>
            <person name="Zhu T."/>
            <person name="Wang L."/>
            <person name="Wang Y."/>
            <person name="McGuire P.E."/>
            <person name="Liu S."/>
            <person name="Long H."/>
            <person name="Ramasamy R.K."/>
            <person name="Rodriguez J.C."/>
            <person name="Van S.L."/>
            <person name="Yuan L."/>
            <person name="Wang Z."/>
            <person name="Xia Z."/>
            <person name="Xiao L."/>
            <person name="Anderson O.D."/>
            <person name="Ouyang S."/>
            <person name="Liang Y."/>
            <person name="Zimin A.V."/>
            <person name="Pertea G."/>
            <person name="Qi P."/>
            <person name="Bennetzen J.L."/>
            <person name="Dai X."/>
            <person name="Dawson M.W."/>
            <person name="Muller H.G."/>
            <person name="Kugler K."/>
            <person name="Rivarola-Duarte L."/>
            <person name="Spannagl M."/>
            <person name="Mayer K.F.X."/>
            <person name="Lu F.H."/>
            <person name="Bevan M.W."/>
            <person name="Leroy P."/>
            <person name="Li P."/>
            <person name="You F.M."/>
            <person name="Sun Q."/>
            <person name="Liu Z."/>
            <person name="Lyons E."/>
            <person name="Wicker T."/>
            <person name="Salzberg S.L."/>
            <person name="Devos K.M."/>
            <person name="Dvorak J."/>
        </authorList>
    </citation>
    <scope>NUCLEOTIDE SEQUENCE [LARGE SCALE GENOMIC DNA]</scope>
    <source>
        <strain evidence="3">cv. AL8/78</strain>
    </source>
</reference>
<evidence type="ECO:0000313" key="3">
    <source>
        <dbReference type="EnsemblPlants" id="AET4Gv20726100.1"/>
    </source>
</evidence>
<evidence type="ECO:0000256" key="2">
    <source>
        <dbReference type="SAM" id="Phobius"/>
    </source>
</evidence>
<keyword evidence="2" id="KW-0472">Membrane</keyword>
<organism evidence="3 4">
    <name type="scientific">Aegilops tauschii subsp. strangulata</name>
    <name type="common">Goatgrass</name>
    <dbReference type="NCBI Taxonomy" id="200361"/>
    <lineage>
        <taxon>Eukaryota</taxon>
        <taxon>Viridiplantae</taxon>
        <taxon>Streptophyta</taxon>
        <taxon>Embryophyta</taxon>
        <taxon>Tracheophyta</taxon>
        <taxon>Spermatophyta</taxon>
        <taxon>Magnoliopsida</taxon>
        <taxon>Liliopsida</taxon>
        <taxon>Poales</taxon>
        <taxon>Poaceae</taxon>
        <taxon>BOP clade</taxon>
        <taxon>Pooideae</taxon>
        <taxon>Triticodae</taxon>
        <taxon>Triticeae</taxon>
        <taxon>Triticinae</taxon>
        <taxon>Aegilops</taxon>
    </lineage>
</organism>
<dbReference type="Proteomes" id="UP000015105">
    <property type="component" value="Chromosome 4D"/>
</dbReference>
<keyword evidence="2" id="KW-0812">Transmembrane</keyword>
<sequence length="360" mass="38369">GVRGWDAFRTKSPANRLFNPTVPAEIRRSRSCAICRRQPATAIPSVLTPVRRVSRTRQIIYAGNAGSVPASCEARYIYFTCSKTQRPTVETSPRVGRTEKHARQVSEAASRRRRRPPLLVSALGQAKPHAKRVPPCGGNPLPRAVSSQRKPTPSNRSPIYLLPSSAPNPTPPHQTRPGPGASAEEGMLLMAAPGADDHQRRRRGRPPSADLLLNCDLPPPAKLFGPLPALHLPRERLGSTGGADEKGNGDGKDSLLRALRLSQSRAREAEEKLAAAAASSGGLAALLVRDSVALSAHRRWVMMLEAENSALRAGGVGAARAETEEPEEEDGAGAARHPVAAAWWVALAVCVGLALGNLLL</sequence>